<dbReference type="RefSeq" id="XP_012181344.1">
    <property type="nucleotide sequence ID" value="XM_012325954.1"/>
</dbReference>
<keyword evidence="3" id="KW-1185">Reference proteome</keyword>
<dbReference type="EMBL" id="HE797061">
    <property type="protein sequence ID" value="CCM02061.1"/>
    <property type="molecule type" value="Genomic_DNA"/>
</dbReference>
<dbReference type="InParanoid" id="J4IA03"/>
<dbReference type="GeneID" id="24096972"/>
<feature type="region of interest" description="Disordered" evidence="1">
    <location>
        <begin position="1"/>
        <end position="223"/>
    </location>
</feature>
<protein>
    <submittedName>
        <fullName evidence="2">Uncharacterized protein</fullName>
    </submittedName>
</protein>
<name>J4IA03_9APHY</name>
<gene>
    <name evidence="2" type="ORF">FIBRA_04137</name>
</gene>
<dbReference type="HOGENOM" id="CLU_1049861_0_0_1"/>
<evidence type="ECO:0000313" key="2">
    <source>
        <dbReference type="EMBL" id="CCM02061.1"/>
    </source>
</evidence>
<feature type="compositionally biased region" description="Basic and acidic residues" evidence="1">
    <location>
        <begin position="102"/>
        <end position="123"/>
    </location>
</feature>
<reference evidence="2 3" key="1">
    <citation type="journal article" date="2012" name="Appl. Environ. Microbiol.">
        <title>Short-read sequencing for genomic analysis of the brown rot fungus Fibroporia radiculosa.</title>
        <authorList>
            <person name="Tang J.D."/>
            <person name="Perkins A.D."/>
            <person name="Sonstegard T.S."/>
            <person name="Schroeder S.G."/>
            <person name="Burgess S.C."/>
            <person name="Diehl S.V."/>
        </authorList>
    </citation>
    <scope>NUCLEOTIDE SEQUENCE [LARGE SCALE GENOMIC DNA]</scope>
    <source>
        <strain evidence="2 3">TFFH 294</strain>
    </source>
</reference>
<feature type="compositionally biased region" description="Basic and acidic residues" evidence="1">
    <location>
        <begin position="211"/>
        <end position="223"/>
    </location>
</feature>
<sequence length="265" mass="27618">MSSQSFARLETLPGRLLHQRGTESTTARDDEPGTVDRRSDHTVGIRVRVDDDAGEDRALGAPFGKFPLADSAWSAPVRGDLPAGDQGPDALGDGQDAPSVVARKDVDAGDPRPDAGRKVDHLPRLCVGVLPEAPDAQRAQDGPLELGRGHGLEAAVGERDPSVQNLADVGTVPDHAGATKHEHAPGGLPPGHCGRGGGKQRRTHLPQSQDGGHREEAEDDDQRIIVHSAERHHSGAIHAEEKGGGVLYGMGAAGSTSRAAADEGE</sequence>
<evidence type="ECO:0000313" key="3">
    <source>
        <dbReference type="Proteomes" id="UP000006352"/>
    </source>
</evidence>
<dbReference type="Proteomes" id="UP000006352">
    <property type="component" value="Unassembled WGS sequence"/>
</dbReference>
<dbReference type="AlphaFoldDB" id="J4IA03"/>
<accession>J4IA03</accession>
<feature type="compositionally biased region" description="Basic and acidic residues" evidence="1">
    <location>
        <begin position="147"/>
        <end position="161"/>
    </location>
</feature>
<feature type="compositionally biased region" description="Basic and acidic residues" evidence="1">
    <location>
        <begin position="26"/>
        <end position="58"/>
    </location>
</feature>
<organism evidence="2 3">
    <name type="scientific">Fibroporia radiculosa</name>
    <dbReference type="NCBI Taxonomy" id="599839"/>
    <lineage>
        <taxon>Eukaryota</taxon>
        <taxon>Fungi</taxon>
        <taxon>Dikarya</taxon>
        <taxon>Basidiomycota</taxon>
        <taxon>Agaricomycotina</taxon>
        <taxon>Agaricomycetes</taxon>
        <taxon>Polyporales</taxon>
        <taxon>Fibroporiaceae</taxon>
        <taxon>Fibroporia</taxon>
    </lineage>
</organism>
<proteinExistence type="predicted"/>
<evidence type="ECO:0000256" key="1">
    <source>
        <dbReference type="SAM" id="MobiDB-lite"/>
    </source>
</evidence>